<feature type="non-terminal residue" evidence="2">
    <location>
        <position position="245"/>
    </location>
</feature>
<protein>
    <recommendedName>
        <fullName evidence="3">Aminotransferase class I/classII domain-containing protein</fullName>
    </recommendedName>
</protein>
<dbReference type="PANTHER" id="PTHR30244:SF36">
    <property type="entry name" value="3-OXO-GLUCOSE-6-PHOSPHATE:GLUTAMATE AMINOTRANSFERASE"/>
    <property type="match status" value="1"/>
</dbReference>
<sequence>MKVPILNLKRLHNSIKDEIYEAFDDVFSEQHFILGKQVKQIEESISSYIGTKYAVGVASGTDALLLALKALSHKIYGREHFKSEDEIITTPFTFVATADTILLSGATPVFIDIDPYTYNINPKNIRAYLSNNSSKVKAIIPVHLYGQACNMDEIMQAAKEFGVYVIEDVAQAFGGKWKDKKLGNFGIAGCLSFFPTKGLGGFGDGGMVVTNDKTIAEAVDMLRKHGGKDKYNVSILGHNSRLDTL</sequence>
<dbReference type="InterPro" id="IPR015421">
    <property type="entry name" value="PyrdxlP-dep_Trfase_major"/>
</dbReference>
<gene>
    <name evidence="2" type="ORF">S12H4_26316</name>
</gene>
<dbReference type="EMBL" id="BARW01014920">
    <property type="protein sequence ID" value="GAI81543.1"/>
    <property type="molecule type" value="Genomic_DNA"/>
</dbReference>
<dbReference type="SUPFAM" id="SSF53383">
    <property type="entry name" value="PLP-dependent transferases"/>
    <property type="match status" value="1"/>
</dbReference>
<dbReference type="GO" id="GO:0030170">
    <property type="term" value="F:pyridoxal phosphate binding"/>
    <property type="evidence" value="ECO:0007669"/>
    <property type="project" value="TreeGrafter"/>
</dbReference>
<proteinExistence type="predicted"/>
<dbReference type="InterPro" id="IPR015424">
    <property type="entry name" value="PyrdxlP-dep_Trfase"/>
</dbReference>
<dbReference type="GO" id="GO:0008483">
    <property type="term" value="F:transaminase activity"/>
    <property type="evidence" value="ECO:0007669"/>
    <property type="project" value="TreeGrafter"/>
</dbReference>
<organism evidence="2">
    <name type="scientific">marine sediment metagenome</name>
    <dbReference type="NCBI Taxonomy" id="412755"/>
    <lineage>
        <taxon>unclassified sequences</taxon>
        <taxon>metagenomes</taxon>
        <taxon>ecological metagenomes</taxon>
    </lineage>
</organism>
<evidence type="ECO:0008006" key="3">
    <source>
        <dbReference type="Google" id="ProtNLM"/>
    </source>
</evidence>
<evidence type="ECO:0000313" key="2">
    <source>
        <dbReference type="EMBL" id="GAI81543.1"/>
    </source>
</evidence>
<keyword evidence="1" id="KW-0663">Pyridoxal phosphate</keyword>
<dbReference type="PANTHER" id="PTHR30244">
    <property type="entry name" value="TRANSAMINASE"/>
    <property type="match status" value="1"/>
</dbReference>
<accession>X1RLP8</accession>
<name>X1RLP8_9ZZZZ</name>
<dbReference type="AlphaFoldDB" id="X1RLP8"/>
<dbReference type="GO" id="GO:0000271">
    <property type="term" value="P:polysaccharide biosynthetic process"/>
    <property type="evidence" value="ECO:0007669"/>
    <property type="project" value="TreeGrafter"/>
</dbReference>
<comment type="caution">
    <text evidence="2">The sequence shown here is derived from an EMBL/GenBank/DDBJ whole genome shotgun (WGS) entry which is preliminary data.</text>
</comment>
<evidence type="ECO:0000256" key="1">
    <source>
        <dbReference type="ARBA" id="ARBA00022898"/>
    </source>
</evidence>
<reference evidence="2" key="1">
    <citation type="journal article" date="2014" name="Front. Microbiol.">
        <title>High frequency of phylogenetically diverse reductive dehalogenase-homologous genes in deep subseafloor sedimentary metagenomes.</title>
        <authorList>
            <person name="Kawai M."/>
            <person name="Futagami T."/>
            <person name="Toyoda A."/>
            <person name="Takaki Y."/>
            <person name="Nishi S."/>
            <person name="Hori S."/>
            <person name="Arai W."/>
            <person name="Tsubouchi T."/>
            <person name="Morono Y."/>
            <person name="Uchiyama I."/>
            <person name="Ito T."/>
            <person name="Fujiyama A."/>
            <person name="Inagaki F."/>
            <person name="Takami H."/>
        </authorList>
    </citation>
    <scope>NUCLEOTIDE SEQUENCE</scope>
    <source>
        <strain evidence="2">Expedition CK06-06</strain>
    </source>
</reference>
<dbReference type="InterPro" id="IPR000653">
    <property type="entry name" value="DegT/StrS_aminotransferase"/>
</dbReference>
<dbReference type="Pfam" id="PF01041">
    <property type="entry name" value="DegT_DnrJ_EryC1"/>
    <property type="match status" value="1"/>
</dbReference>
<dbReference type="Gene3D" id="3.40.640.10">
    <property type="entry name" value="Type I PLP-dependent aspartate aminotransferase-like (Major domain)"/>
    <property type="match status" value="1"/>
</dbReference>